<keyword evidence="1" id="KW-0732">Signal</keyword>
<keyword evidence="3" id="KW-1185">Reference proteome</keyword>
<evidence type="ECO:0000313" key="3">
    <source>
        <dbReference type="Proteomes" id="UP000033647"/>
    </source>
</evidence>
<feature type="chain" id="PRO_5002468293" description="Ser-Thr-rich glycosyl-phosphatidyl-inositol-anchored membrane family-domain-containing protein" evidence="1">
    <location>
        <begin position="20"/>
        <end position="163"/>
    </location>
</feature>
<dbReference type="OrthoDB" id="5217917at2759"/>
<proteinExistence type="predicted"/>
<dbReference type="Proteomes" id="UP000033647">
    <property type="component" value="Unassembled WGS sequence"/>
</dbReference>
<protein>
    <recommendedName>
        <fullName evidence="4">Ser-Thr-rich glycosyl-phosphatidyl-inositol-anchored membrane family-domain-containing protein</fullName>
    </recommendedName>
</protein>
<organism evidence="2 3">
    <name type="scientific">Zymoseptoria brevis</name>
    <dbReference type="NCBI Taxonomy" id="1047168"/>
    <lineage>
        <taxon>Eukaryota</taxon>
        <taxon>Fungi</taxon>
        <taxon>Dikarya</taxon>
        <taxon>Ascomycota</taxon>
        <taxon>Pezizomycotina</taxon>
        <taxon>Dothideomycetes</taxon>
        <taxon>Dothideomycetidae</taxon>
        <taxon>Mycosphaerellales</taxon>
        <taxon>Mycosphaerellaceae</taxon>
        <taxon>Zymoseptoria</taxon>
    </lineage>
</organism>
<feature type="signal peptide" evidence="1">
    <location>
        <begin position="1"/>
        <end position="19"/>
    </location>
</feature>
<evidence type="ECO:0000256" key="1">
    <source>
        <dbReference type="SAM" id="SignalP"/>
    </source>
</evidence>
<reference evidence="2 3" key="1">
    <citation type="submission" date="2015-03" db="EMBL/GenBank/DDBJ databases">
        <title>RNA-seq based gene annotation and comparative genomics of four Zymoseptoria species reveal species-specific pathogenicity related genes and transposable element activity.</title>
        <authorList>
            <person name="Grandaubert J."/>
            <person name="Bhattacharyya A."/>
            <person name="Stukenbrock E.H."/>
        </authorList>
    </citation>
    <scope>NUCLEOTIDE SEQUENCE [LARGE SCALE GENOMIC DNA]</scope>
    <source>
        <strain evidence="2 3">Zb18110</strain>
    </source>
</reference>
<accession>A0A0F4GAN3</accession>
<gene>
    <name evidence="2" type="ORF">TI39_contig4342g00003</name>
</gene>
<sequence>MPTSTILTAWLLAAPIVSSFTFTAPPQGTKLDLSRNITISWTGENEQFEELDLTFNAVGSSRFGYGIAYNLSSSTGSFMWDPRNVTEALQSTNLTLSKGEDHYFEAKLHPNGTDGTRSAGAGLESEKYKITGYPLIGAAAALQPQVGAAILTVVAISIAFGVL</sequence>
<evidence type="ECO:0000313" key="2">
    <source>
        <dbReference type="EMBL" id="KJX93280.1"/>
    </source>
</evidence>
<comment type="caution">
    <text evidence="2">The sequence shown here is derived from an EMBL/GenBank/DDBJ whole genome shotgun (WGS) entry which is preliminary data.</text>
</comment>
<evidence type="ECO:0008006" key="4">
    <source>
        <dbReference type="Google" id="ProtNLM"/>
    </source>
</evidence>
<name>A0A0F4GAN3_9PEZI</name>
<dbReference type="AlphaFoldDB" id="A0A0F4GAN3"/>
<dbReference type="EMBL" id="LAFY01004301">
    <property type="protein sequence ID" value="KJX93280.1"/>
    <property type="molecule type" value="Genomic_DNA"/>
</dbReference>